<reference evidence="1 2" key="1">
    <citation type="submission" date="2024-07" db="EMBL/GenBank/DDBJ databases">
        <title>Section-level genome sequencing and comparative genomics of Aspergillus sections Usti and Cavernicolus.</title>
        <authorList>
            <consortium name="Lawrence Berkeley National Laboratory"/>
            <person name="Nybo J.L."/>
            <person name="Vesth T.C."/>
            <person name="Theobald S."/>
            <person name="Frisvad J.C."/>
            <person name="Larsen T.O."/>
            <person name="Kjaerboelling I."/>
            <person name="Rothschild-Mancinelli K."/>
            <person name="Lyhne E.K."/>
            <person name="Kogle M.E."/>
            <person name="Barry K."/>
            <person name="Clum A."/>
            <person name="Na H."/>
            <person name="Ledsgaard L."/>
            <person name="Lin J."/>
            <person name="Lipzen A."/>
            <person name="Kuo A."/>
            <person name="Riley R."/>
            <person name="Mondo S."/>
            <person name="Labutti K."/>
            <person name="Haridas S."/>
            <person name="Pangalinan J."/>
            <person name="Salamov A.A."/>
            <person name="Simmons B.A."/>
            <person name="Magnuson J.K."/>
            <person name="Chen J."/>
            <person name="Drula E."/>
            <person name="Henrissat B."/>
            <person name="Wiebenga A."/>
            <person name="Lubbers R.J."/>
            <person name="Gomes A.C."/>
            <person name="Makela M.R."/>
            <person name="Stajich J."/>
            <person name="Grigoriev I.V."/>
            <person name="Mortensen U.H."/>
            <person name="De Vries R.P."/>
            <person name="Baker S.E."/>
            <person name="Andersen M.R."/>
        </authorList>
    </citation>
    <scope>NUCLEOTIDE SEQUENCE [LARGE SCALE GENOMIC DNA]</scope>
    <source>
        <strain evidence="1 2">CBS 123904</strain>
    </source>
</reference>
<sequence length="272" mass="29936">MAATTQKAGFDGLYVSTNIRPDAPKYSSDLVAKFKSRLLALGPEWEDYSYAVLTSIFIGCHRPDYPPRLFEEALATLDLGSDEGVKRAREIFLRIREAIMVIWPFVGIPWCVPAGLGLVAVLQRHGIEVIGKECFRSSFNQDDHYRSGREIHMRTYAKVNNPEVRELLSVGFPEFREATTAIVWGYNISGATQSGLFQDYQTELIVAAAIHSEGASRQARSHVKASLGMGNSLDAVKCMVEIGAEFATWAGVPLPHTIDVDALKAQVDAVSS</sequence>
<gene>
    <name evidence="1" type="ORF">BJY01DRAFT_254016</name>
</gene>
<evidence type="ECO:0008006" key="3">
    <source>
        <dbReference type="Google" id="ProtNLM"/>
    </source>
</evidence>
<dbReference type="SUPFAM" id="SSF69118">
    <property type="entry name" value="AhpD-like"/>
    <property type="match status" value="1"/>
</dbReference>
<dbReference type="InterPro" id="IPR052999">
    <property type="entry name" value="PTS1_Protein"/>
</dbReference>
<comment type="caution">
    <text evidence="1">The sequence shown here is derived from an EMBL/GenBank/DDBJ whole genome shotgun (WGS) entry which is preliminary data.</text>
</comment>
<proteinExistence type="predicted"/>
<dbReference type="PANTHER" id="PTHR28180">
    <property type="entry name" value="CONSERVED MITOCHONDRIAL PROTEIN-RELATED"/>
    <property type="match status" value="1"/>
</dbReference>
<dbReference type="EMBL" id="JBFXLU010000269">
    <property type="protein sequence ID" value="KAL2832197.1"/>
    <property type="molecule type" value="Genomic_DNA"/>
</dbReference>
<protein>
    <recommendedName>
        <fullName evidence="3">Carboxymuconolactone decarboxylase-like domain-containing protein</fullName>
    </recommendedName>
</protein>
<dbReference type="Proteomes" id="UP001610446">
    <property type="component" value="Unassembled WGS sequence"/>
</dbReference>
<name>A0ABR4IZA1_9EURO</name>
<organism evidence="1 2">
    <name type="scientific">Aspergillus pseudoustus</name>
    <dbReference type="NCBI Taxonomy" id="1810923"/>
    <lineage>
        <taxon>Eukaryota</taxon>
        <taxon>Fungi</taxon>
        <taxon>Dikarya</taxon>
        <taxon>Ascomycota</taxon>
        <taxon>Pezizomycotina</taxon>
        <taxon>Eurotiomycetes</taxon>
        <taxon>Eurotiomycetidae</taxon>
        <taxon>Eurotiales</taxon>
        <taxon>Aspergillaceae</taxon>
        <taxon>Aspergillus</taxon>
        <taxon>Aspergillus subgen. Nidulantes</taxon>
    </lineage>
</organism>
<dbReference type="InterPro" id="IPR029032">
    <property type="entry name" value="AhpD-like"/>
</dbReference>
<accession>A0ABR4IZA1</accession>
<evidence type="ECO:0000313" key="2">
    <source>
        <dbReference type="Proteomes" id="UP001610446"/>
    </source>
</evidence>
<dbReference type="Gene3D" id="1.20.1290.10">
    <property type="entry name" value="AhpD-like"/>
    <property type="match status" value="1"/>
</dbReference>
<evidence type="ECO:0000313" key="1">
    <source>
        <dbReference type="EMBL" id="KAL2832197.1"/>
    </source>
</evidence>
<keyword evidence="2" id="KW-1185">Reference proteome</keyword>
<dbReference type="PANTHER" id="PTHR28180:SF2">
    <property type="entry name" value="PEROXISOMAL PROTEIN 2"/>
    <property type="match status" value="1"/>
</dbReference>